<evidence type="ECO:0000313" key="4">
    <source>
        <dbReference type="EMBL" id="KPL87258.1"/>
    </source>
</evidence>
<dbReference type="EMBL" id="BBZA01000245">
    <property type="protein sequence ID" value="GAP64362.1"/>
    <property type="molecule type" value="Genomic_DNA"/>
</dbReference>
<reference evidence="4 6" key="2">
    <citation type="submission" date="2015-07" db="EMBL/GenBank/DDBJ databases">
        <title>Whole genome sequence of Ardenticatena maritima DSM 23922.</title>
        <authorList>
            <person name="Hemp J."/>
            <person name="Ward L.M."/>
            <person name="Pace L.A."/>
            <person name="Fischer W.W."/>
        </authorList>
    </citation>
    <scope>NUCLEOTIDE SEQUENCE [LARGE SCALE GENOMIC DNA]</scope>
    <source>
        <strain evidence="4 6">110S</strain>
    </source>
</reference>
<dbReference type="Proteomes" id="UP000037784">
    <property type="component" value="Unassembled WGS sequence"/>
</dbReference>
<keyword evidence="5" id="KW-1185">Reference proteome</keyword>
<sequence>MPTYVYRCKVCGTEFEKVQSFNEPAVATCPNGHEETRRVFVPAGIIFKGSGWYITDSRKSNNGGNGKSESSSTSSE</sequence>
<dbReference type="EMBL" id="LGKN01000006">
    <property type="protein sequence ID" value="KPL87258.1"/>
    <property type="molecule type" value="Genomic_DNA"/>
</dbReference>
<evidence type="ECO:0000313" key="3">
    <source>
        <dbReference type="EMBL" id="GAP64362.1"/>
    </source>
</evidence>
<dbReference type="SMART" id="SM00834">
    <property type="entry name" value="CxxC_CXXC_SSSS"/>
    <property type="match status" value="1"/>
</dbReference>
<dbReference type="PANTHER" id="PTHR34404">
    <property type="entry name" value="REGULATORY PROTEIN, FMDB FAMILY"/>
    <property type="match status" value="1"/>
</dbReference>
<accession>A0A0M8KB13</accession>
<dbReference type="AlphaFoldDB" id="A0A0M8KB13"/>
<dbReference type="Proteomes" id="UP000050502">
    <property type="component" value="Unassembled WGS sequence"/>
</dbReference>
<reference evidence="5" key="3">
    <citation type="submission" date="2015-08" db="EMBL/GenBank/DDBJ databases">
        <title>Draft Genome Sequence of a Heterotrophic Facultative Anaerobic Bacterium Ardenticatena maritima Strain 110S.</title>
        <authorList>
            <person name="Kawaichi S."/>
            <person name="Yoshida T."/>
            <person name="Sako Y."/>
            <person name="Nakamura R."/>
        </authorList>
    </citation>
    <scope>NUCLEOTIDE SEQUENCE [LARGE SCALE GENOMIC DNA]</scope>
    <source>
        <strain evidence="5">110S</strain>
    </source>
</reference>
<dbReference type="NCBIfam" id="TIGR02605">
    <property type="entry name" value="CxxC_CxxC_SSSS"/>
    <property type="match status" value="1"/>
</dbReference>
<dbReference type="RefSeq" id="WP_054494052.1">
    <property type="nucleotide sequence ID" value="NZ_BBZA01000245.1"/>
</dbReference>
<feature type="region of interest" description="Disordered" evidence="1">
    <location>
        <begin position="56"/>
        <end position="76"/>
    </location>
</feature>
<evidence type="ECO:0000256" key="1">
    <source>
        <dbReference type="SAM" id="MobiDB-lite"/>
    </source>
</evidence>
<dbReference type="OrthoDB" id="9813321at2"/>
<organism evidence="3 5">
    <name type="scientific">Ardenticatena maritima</name>
    <dbReference type="NCBI Taxonomy" id="872965"/>
    <lineage>
        <taxon>Bacteria</taxon>
        <taxon>Bacillati</taxon>
        <taxon>Chloroflexota</taxon>
        <taxon>Ardenticatenia</taxon>
        <taxon>Ardenticatenales</taxon>
        <taxon>Ardenticatenaceae</taxon>
        <taxon>Ardenticatena</taxon>
    </lineage>
</organism>
<dbReference type="InParanoid" id="A0A0M8KB13"/>
<reference evidence="3 5" key="1">
    <citation type="journal article" date="2015" name="Genome Announc.">
        <title>Draft Genome Sequence of a Heterotrophic Facultative Anaerobic Thermophilic Bacterium, Ardenticatena maritima Strain 110ST.</title>
        <authorList>
            <person name="Kawaichi S."/>
            <person name="Yoshida T."/>
            <person name="Sako Y."/>
            <person name="Nakamura R."/>
        </authorList>
    </citation>
    <scope>NUCLEOTIDE SEQUENCE [LARGE SCALE GENOMIC DNA]</scope>
    <source>
        <strain evidence="3 5">110S</strain>
    </source>
</reference>
<dbReference type="InterPro" id="IPR013429">
    <property type="entry name" value="Regulatory_FmdB_Zinc_ribbon"/>
</dbReference>
<dbReference type="PATRIC" id="fig|872965.6.peg.2901"/>
<dbReference type="PANTHER" id="PTHR34404:SF2">
    <property type="entry name" value="CONSERVED SERINE RICH PROTEIN"/>
    <property type="match status" value="1"/>
</dbReference>
<name>A0A0M8KB13_9CHLR</name>
<feature type="compositionally biased region" description="Low complexity" evidence="1">
    <location>
        <begin position="67"/>
        <end position="76"/>
    </location>
</feature>
<dbReference type="Pfam" id="PF09723">
    <property type="entry name" value="Zn_ribbon_8"/>
    <property type="match status" value="1"/>
</dbReference>
<evidence type="ECO:0000313" key="6">
    <source>
        <dbReference type="Proteomes" id="UP000050502"/>
    </source>
</evidence>
<gene>
    <name evidence="3" type="ORF">ARMA_2785</name>
    <name evidence="4" type="ORF">SE16_12195</name>
</gene>
<evidence type="ECO:0000313" key="5">
    <source>
        <dbReference type="Proteomes" id="UP000037784"/>
    </source>
</evidence>
<protein>
    <submittedName>
        <fullName evidence="4">FmdB family transcriptional regulator</fullName>
    </submittedName>
</protein>
<feature type="domain" description="Putative regulatory protein FmdB zinc ribbon" evidence="2">
    <location>
        <begin position="1"/>
        <end position="41"/>
    </location>
</feature>
<evidence type="ECO:0000259" key="2">
    <source>
        <dbReference type="SMART" id="SM00834"/>
    </source>
</evidence>
<comment type="caution">
    <text evidence="3">The sequence shown here is derived from an EMBL/GenBank/DDBJ whole genome shotgun (WGS) entry which is preliminary data.</text>
</comment>
<proteinExistence type="predicted"/>